<evidence type="ECO:0000313" key="1">
    <source>
        <dbReference type="EMBL" id="JAP13753.1"/>
    </source>
</evidence>
<name>A0A0V0H187_SOLCH</name>
<reference evidence="1" key="1">
    <citation type="submission" date="2015-12" db="EMBL/GenBank/DDBJ databases">
        <title>Gene expression during late stages of embryo sac development: a critical building block for successful pollen-pistil interactions.</title>
        <authorList>
            <person name="Liu Y."/>
            <person name="Joly V."/>
            <person name="Sabar M."/>
            <person name="Matton D.P."/>
        </authorList>
    </citation>
    <scope>NUCLEOTIDE SEQUENCE</scope>
</reference>
<organism evidence="1">
    <name type="scientific">Solanum chacoense</name>
    <name type="common">Chaco potato</name>
    <dbReference type="NCBI Taxonomy" id="4108"/>
    <lineage>
        <taxon>Eukaryota</taxon>
        <taxon>Viridiplantae</taxon>
        <taxon>Streptophyta</taxon>
        <taxon>Embryophyta</taxon>
        <taxon>Tracheophyta</taxon>
        <taxon>Spermatophyta</taxon>
        <taxon>Magnoliopsida</taxon>
        <taxon>eudicotyledons</taxon>
        <taxon>Gunneridae</taxon>
        <taxon>Pentapetalae</taxon>
        <taxon>asterids</taxon>
        <taxon>lamiids</taxon>
        <taxon>Solanales</taxon>
        <taxon>Solanaceae</taxon>
        <taxon>Solanoideae</taxon>
        <taxon>Solaneae</taxon>
        <taxon>Solanum</taxon>
    </lineage>
</organism>
<accession>A0A0V0H187</accession>
<sequence length="72" mass="8415">MIFHTKSSFRQLPFIFLFLTTASSYVDLLLHWCWILQKYTTFGGSTHTPGGISELSGLIVYFYYEDNQVFHV</sequence>
<protein>
    <submittedName>
        <fullName evidence="1">Putative ovule protein</fullName>
    </submittedName>
</protein>
<dbReference type="EMBL" id="GEDG01027574">
    <property type="protein sequence ID" value="JAP13753.1"/>
    <property type="molecule type" value="Transcribed_RNA"/>
</dbReference>
<dbReference type="AlphaFoldDB" id="A0A0V0H187"/>
<proteinExistence type="predicted"/>